<evidence type="ECO:0000313" key="4">
    <source>
        <dbReference type="Proteomes" id="UP000029481"/>
    </source>
</evidence>
<dbReference type="EMBL" id="CP009451">
    <property type="protein sequence ID" value="AIR07273.1"/>
    <property type="molecule type" value="Genomic_DNA"/>
</dbReference>
<reference evidence="3 4" key="1">
    <citation type="submission" date="2014-09" db="EMBL/GenBank/DDBJ databases">
        <title>Cedecea neteri SSMD04 Genome Sequencing.</title>
        <authorList>
            <person name="Tan J.-Y."/>
        </authorList>
    </citation>
    <scope>NUCLEOTIDE SEQUENCE [LARGE SCALE GENOMIC DNA]</scope>
    <source>
        <strain evidence="3 4">SSMD04</strain>
    </source>
</reference>
<dbReference type="AlphaFoldDB" id="A0A089Q4L3"/>
<feature type="signal peptide" evidence="2">
    <location>
        <begin position="1"/>
        <end position="22"/>
    </location>
</feature>
<dbReference type="OrthoDB" id="7068235at2"/>
<sequence length="133" mass="14691">MKKSLSILAMSALMIVPSLAQARPGPWFGHGPGFWSGPRYYAGPHYFYPGPRLTVLPGLATAIIVGGLTYYVVNGIYYQRQGTEYIRVETPSSPGGGISVLDYNGKRYYVRNGSYYQKDINGNYFEVPRPAGL</sequence>
<dbReference type="Proteomes" id="UP000029481">
    <property type="component" value="Chromosome"/>
</dbReference>
<keyword evidence="1" id="KW-0472">Membrane</keyword>
<name>A0A089Q4L3_9ENTR</name>
<dbReference type="Pfam" id="PF20125">
    <property type="entry name" value="DUF6515"/>
    <property type="match status" value="1"/>
</dbReference>
<keyword evidence="2" id="KW-0732">Signal</keyword>
<proteinExistence type="predicted"/>
<dbReference type="RefSeq" id="WP_038482258.1">
    <property type="nucleotide sequence ID" value="NZ_CP009451.1"/>
</dbReference>
<dbReference type="InterPro" id="IPR045398">
    <property type="entry name" value="DUF6515"/>
</dbReference>
<evidence type="ECO:0000313" key="3">
    <source>
        <dbReference type="EMBL" id="AIR07273.1"/>
    </source>
</evidence>
<accession>A0A089Q4L3</accession>
<protein>
    <submittedName>
        <fullName evidence="3">Uncharacterized protein</fullName>
    </submittedName>
</protein>
<keyword evidence="1" id="KW-0812">Transmembrane</keyword>
<keyword evidence="4" id="KW-1185">Reference proteome</keyword>
<evidence type="ECO:0000256" key="2">
    <source>
        <dbReference type="SAM" id="SignalP"/>
    </source>
</evidence>
<gene>
    <name evidence="3" type="ORF">JT31_22445</name>
</gene>
<organism evidence="3 4">
    <name type="scientific">Cedecea neteri</name>
    <dbReference type="NCBI Taxonomy" id="158822"/>
    <lineage>
        <taxon>Bacteria</taxon>
        <taxon>Pseudomonadati</taxon>
        <taxon>Pseudomonadota</taxon>
        <taxon>Gammaproteobacteria</taxon>
        <taxon>Enterobacterales</taxon>
        <taxon>Enterobacteriaceae</taxon>
        <taxon>Cedecea</taxon>
    </lineage>
</organism>
<feature type="chain" id="PRO_5001849050" evidence="2">
    <location>
        <begin position="23"/>
        <end position="133"/>
    </location>
</feature>
<keyword evidence="1" id="KW-1133">Transmembrane helix</keyword>
<evidence type="ECO:0000256" key="1">
    <source>
        <dbReference type="SAM" id="Phobius"/>
    </source>
</evidence>
<feature type="transmembrane region" description="Helical" evidence="1">
    <location>
        <begin position="53"/>
        <end position="73"/>
    </location>
</feature>
<dbReference type="KEGG" id="cnt:JT31_22445"/>